<dbReference type="STRING" id="1336337.A0A3N4K4H4"/>
<gene>
    <name evidence="4" type="ORF">L873DRAFT_1645987</name>
</gene>
<keyword evidence="1" id="KW-0677">Repeat</keyword>
<keyword evidence="5" id="KW-1185">Reference proteome</keyword>
<feature type="non-terminal residue" evidence="4">
    <location>
        <position position="165"/>
    </location>
</feature>
<dbReference type="SUPFAM" id="SSF48403">
    <property type="entry name" value="Ankyrin repeat"/>
    <property type="match status" value="1"/>
</dbReference>
<dbReference type="PANTHER" id="PTHR24166">
    <property type="entry name" value="ROLLING PEBBLES, ISOFORM B"/>
    <property type="match status" value="1"/>
</dbReference>
<evidence type="ECO:0000256" key="1">
    <source>
        <dbReference type="ARBA" id="ARBA00022737"/>
    </source>
</evidence>
<feature type="repeat" description="ANK" evidence="3">
    <location>
        <begin position="4"/>
        <end position="37"/>
    </location>
</feature>
<evidence type="ECO:0000313" key="5">
    <source>
        <dbReference type="Proteomes" id="UP000276215"/>
    </source>
</evidence>
<dbReference type="InterPro" id="IPR050889">
    <property type="entry name" value="Dendritic_Spine_Reg/Scaffold"/>
</dbReference>
<dbReference type="InterPro" id="IPR036770">
    <property type="entry name" value="Ankyrin_rpt-contain_sf"/>
</dbReference>
<feature type="non-terminal residue" evidence="4">
    <location>
        <position position="1"/>
    </location>
</feature>
<accession>A0A3N4K4H4</accession>
<sequence length="165" mass="18328">EDRSGVTPLHIAAESGQGEATKLFIADPRTDINSLSDVGNTPLHLAIWSGRTEVVASLLADPRTQINITNILGWTPFRVAIEQKENEIAASLFSRDPRIDFNHKAYNGRTALHYTAQRGHLDMTKFLLSDPRADPSLRDSLGYTPLHLSFIYGEDSVAWLLMNLT</sequence>
<protein>
    <submittedName>
        <fullName evidence="4">Ankyrin</fullName>
    </submittedName>
</protein>
<feature type="repeat" description="ANK" evidence="3">
    <location>
        <begin position="107"/>
        <end position="129"/>
    </location>
</feature>
<dbReference type="AlphaFoldDB" id="A0A3N4K4H4"/>
<dbReference type="InterPro" id="IPR002110">
    <property type="entry name" value="Ankyrin_rpt"/>
</dbReference>
<reference evidence="4 5" key="1">
    <citation type="journal article" date="2018" name="Nat. Ecol. Evol.">
        <title>Pezizomycetes genomes reveal the molecular basis of ectomycorrhizal truffle lifestyle.</title>
        <authorList>
            <person name="Murat C."/>
            <person name="Payen T."/>
            <person name="Noel B."/>
            <person name="Kuo A."/>
            <person name="Morin E."/>
            <person name="Chen J."/>
            <person name="Kohler A."/>
            <person name="Krizsan K."/>
            <person name="Balestrini R."/>
            <person name="Da Silva C."/>
            <person name="Montanini B."/>
            <person name="Hainaut M."/>
            <person name="Levati E."/>
            <person name="Barry K.W."/>
            <person name="Belfiori B."/>
            <person name="Cichocki N."/>
            <person name="Clum A."/>
            <person name="Dockter R.B."/>
            <person name="Fauchery L."/>
            <person name="Guy J."/>
            <person name="Iotti M."/>
            <person name="Le Tacon F."/>
            <person name="Lindquist E.A."/>
            <person name="Lipzen A."/>
            <person name="Malagnac F."/>
            <person name="Mello A."/>
            <person name="Molinier V."/>
            <person name="Miyauchi S."/>
            <person name="Poulain J."/>
            <person name="Riccioni C."/>
            <person name="Rubini A."/>
            <person name="Sitrit Y."/>
            <person name="Splivallo R."/>
            <person name="Traeger S."/>
            <person name="Wang M."/>
            <person name="Zifcakova L."/>
            <person name="Wipf D."/>
            <person name="Zambonelli A."/>
            <person name="Paolocci F."/>
            <person name="Nowrousian M."/>
            <person name="Ottonello S."/>
            <person name="Baldrian P."/>
            <person name="Spatafora J.W."/>
            <person name="Henrissat B."/>
            <person name="Nagy L.G."/>
            <person name="Aury J.M."/>
            <person name="Wincker P."/>
            <person name="Grigoriev I.V."/>
            <person name="Bonfante P."/>
            <person name="Martin F.M."/>
        </authorList>
    </citation>
    <scope>NUCLEOTIDE SEQUENCE [LARGE SCALE GENOMIC DNA]</scope>
    <source>
        <strain evidence="4 5">120613-1</strain>
    </source>
</reference>
<dbReference type="EMBL" id="ML120358">
    <property type="protein sequence ID" value="RPB04438.1"/>
    <property type="molecule type" value="Genomic_DNA"/>
</dbReference>
<dbReference type="Gene3D" id="1.25.40.20">
    <property type="entry name" value="Ankyrin repeat-containing domain"/>
    <property type="match status" value="2"/>
</dbReference>
<name>A0A3N4K4H4_9PEZI</name>
<dbReference type="PANTHER" id="PTHR24166:SF48">
    <property type="entry name" value="PROTEIN VAPYRIN"/>
    <property type="match status" value="1"/>
</dbReference>
<dbReference type="Proteomes" id="UP000276215">
    <property type="component" value="Unassembled WGS sequence"/>
</dbReference>
<dbReference type="PROSITE" id="PS50297">
    <property type="entry name" value="ANK_REP_REGION"/>
    <property type="match status" value="3"/>
</dbReference>
<proteinExistence type="predicted"/>
<feature type="repeat" description="ANK" evidence="3">
    <location>
        <begin position="38"/>
        <end position="71"/>
    </location>
</feature>
<dbReference type="PROSITE" id="PS50088">
    <property type="entry name" value="ANK_REPEAT"/>
    <property type="match status" value="3"/>
</dbReference>
<evidence type="ECO:0000256" key="3">
    <source>
        <dbReference type="PROSITE-ProRule" id="PRU00023"/>
    </source>
</evidence>
<evidence type="ECO:0000256" key="2">
    <source>
        <dbReference type="ARBA" id="ARBA00023043"/>
    </source>
</evidence>
<dbReference type="SMART" id="SM00248">
    <property type="entry name" value="ANK"/>
    <property type="match status" value="4"/>
</dbReference>
<organism evidence="4 5">
    <name type="scientific">Choiromyces venosus 120613-1</name>
    <dbReference type="NCBI Taxonomy" id="1336337"/>
    <lineage>
        <taxon>Eukaryota</taxon>
        <taxon>Fungi</taxon>
        <taxon>Dikarya</taxon>
        <taxon>Ascomycota</taxon>
        <taxon>Pezizomycotina</taxon>
        <taxon>Pezizomycetes</taxon>
        <taxon>Pezizales</taxon>
        <taxon>Tuberaceae</taxon>
        <taxon>Choiromyces</taxon>
    </lineage>
</organism>
<dbReference type="Pfam" id="PF12796">
    <property type="entry name" value="Ank_2"/>
    <property type="match status" value="2"/>
</dbReference>
<evidence type="ECO:0000313" key="4">
    <source>
        <dbReference type="EMBL" id="RPB04438.1"/>
    </source>
</evidence>
<keyword evidence="2 3" id="KW-0040">ANK repeat</keyword>
<dbReference type="OrthoDB" id="10261951at2759"/>